<evidence type="ECO:0000313" key="1">
    <source>
        <dbReference type="EMBL" id="CAF4621970.1"/>
    </source>
</evidence>
<dbReference type="EMBL" id="CAJOBO010015528">
    <property type="protein sequence ID" value="CAF4621970.1"/>
    <property type="molecule type" value="Genomic_DNA"/>
</dbReference>
<comment type="caution">
    <text evidence="1">The sequence shown here is derived from an EMBL/GenBank/DDBJ whole genome shotgun (WGS) entry which is preliminary data.</text>
</comment>
<evidence type="ECO:0008006" key="3">
    <source>
        <dbReference type="Google" id="ProtNLM"/>
    </source>
</evidence>
<dbReference type="AlphaFoldDB" id="A0A821DKH5"/>
<reference evidence="1" key="1">
    <citation type="submission" date="2021-02" db="EMBL/GenBank/DDBJ databases">
        <authorList>
            <person name="Nowell W R."/>
        </authorList>
    </citation>
    <scope>NUCLEOTIDE SEQUENCE</scope>
</reference>
<accession>A0A821DKH5</accession>
<evidence type="ECO:0000313" key="2">
    <source>
        <dbReference type="Proteomes" id="UP000663851"/>
    </source>
</evidence>
<sequence>KRGYELYQSFAQDVPLPIKKIGAYIVAWKSEELEILKQILDTAHEVSLSLKWL</sequence>
<protein>
    <recommendedName>
        <fullName evidence="3">Transcriptional regulator</fullName>
    </recommendedName>
</protein>
<dbReference type="Proteomes" id="UP000663851">
    <property type="component" value="Unassembled WGS sequence"/>
</dbReference>
<organism evidence="1 2">
    <name type="scientific">Rotaria socialis</name>
    <dbReference type="NCBI Taxonomy" id="392032"/>
    <lineage>
        <taxon>Eukaryota</taxon>
        <taxon>Metazoa</taxon>
        <taxon>Spiralia</taxon>
        <taxon>Gnathifera</taxon>
        <taxon>Rotifera</taxon>
        <taxon>Eurotatoria</taxon>
        <taxon>Bdelloidea</taxon>
        <taxon>Philodinida</taxon>
        <taxon>Philodinidae</taxon>
        <taxon>Rotaria</taxon>
    </lineage>
</organism>
<gene>
    <name evidence="1" type="ORF">HFQ381_LOCUS34399</name>
</gene>
<name>A0A821DKH5_9BILA</name>
<feature type="non-terminal residue" evidence="1">
    <location>
        <position position="1"/>
    </location>
</feature>
<proteinExistence type="predicted"/>